<accession>A0A9N9HEJ4</accession>
<protein>
    <submittedName>
        <fullName evidence="1">13730_t:CDS:1</fullName>
    </submittedName>
</protein>
<sequence length="42" mass="4961">MINSEKNSIRKEFTQKEFLFGHLFRPSFGGGEQKRITLGKRF</sequence>
<gene>
    <name evidence="1" type="ORF">CPELLU_LOCUS10678</name>
</gene>
<proteinExistence type="predicted"/>
<dbReference type="AlphaFoldDB" id="A0A9N9HEJ4"/>
<dbReference type="EMBL" id="CAJVQA010008924">
    <property type="protein sequence ID" value="CAG8679035.1"/>
    <property type="molecule type" value="Genomic_DNA"/>
</dbReference>
<comment type="caution">
    <text evidence="1">The sequence shown here is derived from an EMBL/GenBank/DDBJ whole genome shotgun (WGS) entry which is preliminary data.</text>
</comment>
<organism evidence="1 2">
    <name type="scientific">Cetraspora pellucida</name>
    <dbReference type="NCBI Taxonomy" id="1433469"/>
    <lineage>
        <taxon>Eukaryota</taxon>
        <taxon>Fungi</taxon>
        <taxon>Fungi incertae sedis</taxon>
        <taxon>Mucoromycota</taxon>
        <taxon>Glomeromycotina</taxon>
        <taxon>Glomeromycetes</taxon>
        <taxon>Diversisporales</taxon>
        <taxon>Gigasporaceae</taxon>
        <taxon>Cetraspora</taxon>
    </lineage>
</organism>
<reference evidence="1" key="1">
    <citation type="submission" date="2021-06" db="EMBL/GenBank/DDBJ databases">
        <authorList>
            <person name="Kallberg Y."/>
            <person name="Tangrot J."/>
            <person name="Rosling A."/>
        </authorList>
    </citation>
    <scope>NUCLEOTIDE SEQUENCE</scope>
    <source>
        <strain evidence="1">FL966</strain>
    </source>
</reference>
<evidence type="ECO:0000313" key="2">
    <source>
        <dbReference type="Proteomes" id="UP000789759"/>
    </source>
</evidence>
<keyword evidence="2" id="KW-1185">Reference proteome</keyword>
<dbReference type="Proteomes" id="UP000789759">
    <property type="component" value="Unassembled WGS sequence"/>
</dbReference>
<name>A0A9N9HEJ4_9GLOM</name>
<evidence type="ECO:0000313" key="1">
    <source>
        <dbReference type="EMBL" id="CAG8679035.1"/>
    </source>
</evidence>